<dbReference type="InterPro" id="IPR040727">
    <property type="entry name" value="NAPRTase_N"/>
</dbReference>
<dbReference type="STRING" id="278944.A0A4Z1IFT9"/>
<evidence type="ECO:0000313" key="7">
    <source>
        <dbReference type="Proteomes" id="UP000297452"/>
    </source>
</evidence>
<evidence type="ECO:0000259" key="5">
    <source>
        <dbReference type="Pfam" id="PF17767"/>
    </source>
</evidence>
<dbReference type="GO" id="GO:0034355">
    <property type="term" value="P:NAD+ biosynthetic process via the salvage pathway"/>
    <property type="evidence" value="ECO:0007669"/>
    <property type="project" value="TreeGrafter"/>
</dbReference>
<proteinExistence type="inferred from homology"/>
<evidence type="ECO:0000313" key="6">
    <source>
        <dbReference type="EMBL" id="TGO60489.1"/>
    </source>
</evidence>
<dbReference type="Proteomes" id="UP000297452">
    <property type="component" value="Unassembled WGS sequence"/>
</dbReference>
<sequence length="132" mass="15461">MDFYATSQYPEGVISFLDTDLYKLTMQCAVLKYFPTVRVTYAFKNRTPEKKLSRAAFRWLQHQISKLGNIALKDEEFRFLQNTCTYLNQPYLNFLKEFRLDPRNQIEATFVADDDKGKDEDLGEVNLVVKGL</sequence>
<evidence type="ECO:0000256" key="1">
    <source>
        <dbReference type="ARBA" id="ARBA00004790"/>
    </source>
</evidence>
<comment type="pathway">
    <text evidence="1">Cofactor biosynthesis; NAD(+) biosynthesis.</text>
</comment>
<accession>A0A4Z1IFT9</accession>
<protein>
    <recommendedName>
        <fullName evidence="5">Nicotinate phosphoribosyltransferase N-terminal domain-containing protein</fullName>
    </recommendedName>
</protein>
<dbReference type="OrthoDB" id="193380at2759"/>
<dbReference type="GO" id="GO:0004516">
    <property type="term" value="F:nicotinate phosphoribosyltransferase activity"/>
    <property type="evidence" value="ECO:0007669"/>
    <property type="project" value="UniProtKB-EC"/>
</dbReference>
<evidence type="ECO:0000256" key="2">
    <source>
        <dbReference type="ARBA" id="ARBA00010897"/>
    </source>
</evidence>
<dbReference type="PANTHER" id="PTHR11098:SF1">
    <property type="entry name" value="NICOTINATE PHOSPHORIBOSYLTRANSFERASE"/>
    <property type="match status" value="1"/>
</dbReference>
<reference evidence="6 7" key="1">
    <citation type="submission" date="2017-12" db="EMBL/GenBank/DDBJ databases">
        <title>Comparative genomics of Botrytis spp.</title>
        <authorList>
            <person name="Valero-Jimenez C.A."/>
            <person name="Tapia P."/>
            <person name="Veloso J."/>
            <person name="Silva-Moreno E."/>
            <person name="Staats M."/>
            <person name="Valdes J.H."/>
            <person name="Van Kan J.A.L."/>
        </authorList>
    </citation>
    <scope>NUCLEOTIDE SEQUENCE [LARGE SCALE GENOMIC DNA]</scope>
    <source>
        <strain evidence="6 7">MUCL2120</strain>
    </source>
</reference>
<feature type="domain" description="Nicotinate phosphoribosyltransferase N-terminal" evidence="5">
    <location>
        <begin position="17"/>
        <end position="110"/>
    </location>
</feature>
<dbReference type="Gene3D" id="3.20.140.10">
    <property type="entry name" value="nicotinate phosphoribosyltransferase"/>
    <property type="match status" value="1"/>
</dbReference>
<keyword evidence="7" id="KW-1185">Reference proteome</keyword>
<dbReference type="Pfam" id="PF17767">
    <property type="entry name" value="NAPRTase_N"/>
    <property type="match status" value="1"/>
</dbReference>
<gene>
    <name evidence="6" type="ORF">BOTNAR_0145g00150</name>
</gene>
<keyword evidence="3" id="KW-0662">Pyridine nucleotide biosynthesis</keyword>
<dbReference type="GO" id="GO:0005829">
    <property type="term" value="C:cytosol"/>
    <property type="evidence" value="ECO:0007669"/>
    <property type="project" value="TreeGrafter"/>
</dbReference>
<dbReference type="AlphaFoldDB" id="A0A4Z1IFT9"/>
<comment type="catalytic activity">
    <reaction evidence="4">
        <text>5-phospho-alpha-D-ribose 1-diphosphate + nicotinate + ATP + H2O = nicotinate beta-D-ribonucleotide + ADP + phosphate + diphosphate</text>
        <dbReference type="Rhea" id="RHEA:36163"/>
        <dbReference type="ChEBI" id="CHEBI:15377"/>
        <dbReference type="ChEBI" id="CHEBI:30616"/>
        <dbReference type="ChEBI" id="CHEBI:32544"/>
        <dbReference type="ChEBI" id="CHEBI:33019"/>
        <dbReference type="ChEBI" id="CHEBI:43474"/>
        <dbReference type="ChEBI" id="CHEBI:57502"/>
        <dbReference type="ChEBI" id="CHEBI:58017"/>
        <dbReference type="ChEBI" id="CHEBI:456216"/>
        <dbReference type="EC" id="6.3.4.21"/>
    </reaction>
</comment>
<dbReference type="SUPFAM" id="SSF54675">
    <property type="entry name" value="Nicotinate/Quinolinate PRTase N-terminal domain-like"/>
    <property type="match status" value="1"/>
</dbReference>
<dbReference type="PANTHER" id="PTHR11098">
    <property type="entry name" value="NICOTINATE PHOSPHORIBOSYLTRANSFERASE"/>
    <property type="match status" value="1"/>
</dbReference>
<evidence type="ECO:0000256" key="3">
    <source>
        <dbReference type="ARBA" id="ARBA00022642"/>
    </source>
</evidence>
<dbReference type="InterPro" id="IPR007229">
    <property type="entry name" value="Nic_PRibTrfase-Fam"/>
</dbReference>
<comment type="caution">
    <text evidence="6">The sequence shown here is derived from an EMBL/GenBank/DDBJ whole genome shotgun (WGS) entry which is preliminary data.</text>
</comment>
<organism evidence="6 7">
    <name type="scientific">Botryotinia narcissicola</name>
    <dbReference type="NCBI Taxonomy" id="278944"/>
    <lineage>
        <taxon>Eukaryota</taxon>
        <taxon>Fungi</taxon>
        <taxon>Dikarya</taxon>
        <taxon>Ascomycota</taxon>
        <taxon>Pezizomycotina</taxon>
        <taxon>Leotiomycetes</taxon>
        <taxon>Helotiales</taxon>
        <taxon>Sclerotiniaceae</taxon>
        <taxon>Botryotinia</taxon>
    </lineage>
</organism>
<name>A0A4Z1IFT9_9HELO</name>
<evidence type="ECO:0000256" key="4">
    <source>
        <dbReference type="ARBA" id="ARBA00048668"/>
    </source>
</evidence>
<dbReference type="UniPathway" id="UPA00253"/>
<comment type="similarity">
    <text evidence="2">Belongs to the NAPRTase family.</text>
</comment>
<dbReference type="EMBL" id="PQXJ01000145">
    <property type="protein sequence ID" value="TGO60489.1"/>
    <property type="molecule type" value="Genomic_DNA"/>
</dbReference>